<dbReference type="AlphaFoldDB" id="A0A226D8G9"/>
<protein>
    <submittedName>
        <fullName evidence="6">Alpha-tectorin</fullName>
    </submittedName>
</protein>
<keyword evidence="1" id="KW-1015">Disulfide bond</keyword>
<sequence>MFVWNIARYSLCIFINALLVFSMTDIPSLIPDCSPHHCIIKTSALLNWEATKSATMPTTLSTFELENSDEFMTNFGHQETYNSFRDWSRFREKLCWLLILHIDLHNSASLINLTNLIKTVVSTYFSISETNPSAKLAELRNPENLYTVVIPNIVPNYESKMLHNLRSKLPQLAVILKIRKQLFTQEVICWLVKIQNYKCMSPPNVLNLAAILRNIRPPKDWYYDRKDLKQYTEKQMLTKFGTENSNPFETLEIFDYIVYTITRKINATLHNRSSKKSKVQPARDAECNARRSDMVCSIPRIRFQKRYWFGNDLDKPSIVITGVSMYNFLTCFSKDRVTFSFYSAPFQTWVWIGVLVGFGMIALLTDFYVRELLGIKRFDPYFFYFGTILGQYTPVPPALEESNPFRINGRVWAICSTILVQCYIGLAITSLNSPLLKEVPNNFETITCSGKIPIPTGSQLTDGQMLESRYSSLYYAHIIQAQNSNFSQLTPNCYNLLSKPTVNNVVVPKCLHFYELQNIFTSFMTARDQTPGWVKEVLYYMMDTEKRFYPRGYENYAPRGRYSLLPDTEVNSAIEEEIVACSKSALISERGDLLRHLSYLQRNYPWIKFNHISKQTPILGKPFGWEFETTRGSSVVKSFVALIEVGIYEKLNQFLALNEFKKRFGKTIIIRGKMLQEGRIRFGISGVKLGETLTNTGGVELSDFFSHGMANGDSCVVNHYDSENTPLWTVGRAVSFLNQNYTSIFLNNNGMFSFGSGTSNPSTSATCGTWTIPLISIYSAHNHHGMEPGSGLAGDVCFRRTQDPQLLLKAQSEIRKGFSDFGQALTHLVIATWLRVPPYRRCNTMLNTFQLVLAIGAGGETYAIMYYERLEYHLWQTCSNTDPGLYCFAGISGGSGGLFYPLPTSCSINSTSLVARSNINEAGKFVFRVNREIEHPTFTPTTTTRPTTTTSTTTRPTTTTSTTTRPTTTTSTTTRPTTTTSTTTTPTTTTPTTTTPTTTTLTTTNPTTTTPTTTTVPSSDFVCTAEGTFRDPCMCNMFHSCVFLGVGYQHNVFVCPSNLVFCENLGYCDHEPVCPCPVPACP</sequence>
<dbReference type="PANTHER" id="PTHR13802:SF52">
    <property type="entry name" value="MUCIN-4"/>
    <property type="match status" value="1"/>
</dbReference>
<name>A0A226D8G9_FOLCA</name>
<dbReference type="EMBL" id="LNIX01000029">
    <property type="protein sequence ID" value="OXA41433.1"/>
    <property type="molecule type" value="Genomic_DNA"/>
</dbReference>
<evidence type="ECO:0000259" key="5">
    <source>
        <dbReference type="PROSITE" id="PS51220"/>
    </source>
</evidence>
<dbReference type="PANTHER" id="PTHR13802">
    <property type="entry name" value="MUCIN 4-RELATED"/>
    <property type="match status" value="1"/>
</dbReference>
<dbReference type="InterPro" id="IPR051495">
    <property type="entry name" value="Epithelial_Barrier/Signaling"/>
</dbReference>
<keyword evidence="3" id="KW-1133">Transmembrane helix</keyword>
<proteinExistence type="predicted"/>
<dbReference type="SMART" id="SM00539">
    <property type="entry name" value="NIDO"/>
    <property type="match status" value="1"/>
</dbReference>
<dbReference type="Gene3D" id="3.20.20.80">
    <property type="entry name" value="Glycosidases"/>
    <property type="match status" value="1"/>
</dbReference>
<dbReference type="Proteomes" id="UP000198287">
    <property type="component" value="Unassembled WGS sequence"/>
</dbReference>
<evidence type="ECO:0000256" key="2">
    <source>
        <dbReference type="SAM" id="MobiDB-lite"/>
    </source>
</evidence>
<accession>A0A226D8G9</accession>
<keyword evidence="3" id="KW-0472">Membrane</keyword>
<dbReference type="OrthoDB" id="8299140at2759"/>
<dbReference type="Pfam" id="PF06119">
    <property type="entry name" value="NIDO"/>
    <property type="match status" value="1"/>
</dbReference>
<feature type="transmembrane region" description="Helical" evidence="3">
    <location>
        <begin position="411"/>
        <end position="431"/>
    </location>
</feature>
<dbReference type="PROSITE" id="PS51220">
    <property type="entry name" value="NIDO"/>
    <property type="match status" value="1"/>
</dbReference>
<evidence type="ECO:0000256" key="1">
    <source>
        <dbReference type="ARBA" id="ARBA00023157"/>
    </source>
</evidence>
<keyword evidence="3" id="KW-0812">Transmembrane</keyword>
<feature type="signal peptide" evidence="4">
    <location>
        <begin position="1"/>
        <end position="22"/>
    </location>
</feature>
<dbReference type="STRING" id="158441.A0A226D8G9"/>
<dbReference type="InterPro" id="IPR003886">
    <property type="entry name" value="NIDO_dom"/>
</dbReference>
<feature type="transmembrane region" description="Helical" evidence="3">
    <location>
        <begin position="349"/>
        <end position="369"/>
    </location>
</feature>
<evidence type="ECO:0000256" key="3">
    <source>
        <dbReference type="SAM" id="Phobius"/>
    </source>
</evidence>
<evidence type="ECO:0000313" key="7">
    <source>
        <dbReference type="Proteomes" id="UP000198287"/>
    </source>
</evidence>
<feature type="region of interest" description="Disordered" evidence="2">
    <location>
        <begin position="936"/>
        <end position="1014"/>
    </location>
</feature>
<feature type="domain" description="NIDO" evidence="5">
    <location>
        <begin position="777"/>
        <end position="932"/>
    </location>
</feature>
<dbReference type="GO" id="GO:0007160">
    <property type="term" value="P:cell-matrix adhesion"/>
    <property type="evidence" value="ECO:0007669"/>
    <property type="project" value="InterPro"/>
</dbReference>
<comment type="caution">
    <text evidence="6">The sequence shown here is derived from an EMBL/GenBank/DDBJ whole genome shotgun (WGS) entry which is preliminary data.</text>
</comment>
<organism evidence="6 7">
    <name type="scientific">Folsomia candida</name>
    <name type="common">Springtail</name>
    <dbReference type="NCBI Taxonomy" id="158441"/>
    <lineage>
        <taxon>Eukaryota</taxon>
        <taxon>Metazoa</taxon>
        <taxon>Ecdysozoa</taxon>
        <taxon>Arthropoda</taxon>
        <taxon>Hexapoda</taxon>
        <taxon>Collembola</taxon>
        <taxon>Entomobryomorpha</taxon>
        <taxon>Isotomoidea</taxon>
        <taxon>Isotomidae</taxon>
        <taxon>Proisotominae</taxon>
        <taxon>Folsomia</taxon>
    </lineage>
</organism>
<evidence type="ECO:0000313" key="6">
    <source>
        <dbReference type="EMBL" id="OXA41433.1"/>
    </source>
</evidence>
<gene>
    <name evidence="6" type="ORF">Fcan01_23821</name>
</gene>
<reference evidence="6 7" key="1">
    <citation type="submission" date="2015-12" db="EMBL/GenBank/DDBJ databases">
        <title>The genome of Folsomia candida.</title>
        <authorList>
            <person name="Faddeeva A."/>
            <person name="Derks M.F."/>
            <person name="Anvar Y."/>
            <person name="Smit S."/>
            <person name="Van Straalen N."/>
            <person name="Roelofs D."/>
        </authorList>
    </citation>
    <scope>NUCLEOTIDE SEQUENCE [LARGE SCALE GENOMIC DNA]</scope>
    <source>
        <strain evidence="6 7">VU population</strain>
        <tissue evidence="6">Whole body</tissue>
    </source>
</reference>
<keyword evidence="7" id="KW-1185">Reference proteome</keyword>
<feature type="chain" id="PRO_5013211618" evidence="4">
    <location>
        <begin position="23"/>
        <end position="1082"/>
    </location>
</feature>
<evidence type="ECO:0000256" key="4">
    <source>
        <dbReference type="SAM" id="SignalP"/>
    </source>
</evidence>
<keyword evidence="4" id="KW-0732">Signal</keyword>